<dbReference type="STRING" id="767434.Fraau_1296"/>
<gene>
    <name evidence="19" type="primary">cobS</name>
    <name evidence="20" type="ordered locus">Fraau_1296</name>
</gene>
<dbReference type="PANTHER" id="PTHR34148:SF1">
    <property type="entry name" value="ADENOSYLCOBINAMIDE-GDP RIBAZOLETRANSFERASE"/>
    <property type="match status" value="1"/>
</dbReference>
<comment type="catalytic activity">
    <reaction evidence="18 19">
        <text>alpha-ribazole 5'-phosphate + adenosylcob(III)inamide-GDP = adenosylcob(III)alamin 5'-phosphate + GMP + H(+)</text>
        <dbReference type="Rhea" id="RHEA:23560"/>
        <dbReference type="ChEBI" id="CHEBI:15378"/>
        <dbReference type="ChEBI" id="CHEBI:57918"/>
        <dbReference type="ChEBI" id="CHEBI:58115"/>
        <dbReference type="ChEBI" id="CHEBI:60487"/>
        <dbReference type="ChEBI" id="CHEBI:60493"/>
        <dbReference type="EC" id="2.7.8.26"/>
    </reaction>
</comment>
<keyword evidence="21" id="KW-1185">Reference proteome</keyword>
<feature type="transmembrane region" description="Helical" evidence="19">
    <location>
        <begin position="59"/>
        <end position="78"/>
    </location>
</feature>
<comment type="subcellular location">
    <subcellularLocation>
        <location evidence="19">Cell inner membrane</location>
        <topology evidence="19">Multi-pass membrane protein</topology>
    </subcellularLocation>
    <subcellularLocation>
        <location evidence="2">Cell membrane</location>
        <topology evidence="2">Multi-pass membrane protein</topology>
    </subcellularLocation>
</comment>
<organism evidence="20 21">
    <name type="scientific">Frateuria aurantia (strain ATCC 33424 / DSM 6220 / KCTC 2777 / LMG 1558 / NBRC 3245 / NCIMB 13370)</name>
    <name type="common">Acetobacter aurantius</name>
    <dbReference type="NCBI Taxonomy" id="767434"/>
    <lineage>
        <taxon>Bacteria</taxon>
        <taxon>Pseudomonadati</taxon>
        <taxon>Pseudomonadota</taxon>
        <taxon>Gammaproteobacteria</taxon>
        <taxon>Lysobacterales</taxon>
        <taxon>Rhodanobacteraceae</taxon>
        <taxon>Frateuria</taxon>
    </lineage>
</organism>
<evidence type="ECO:0000256" key="5">
    <source>
        <dbReference type="ARBA" id="ARBA00013200"/>
    </source>
</evidence>
<evidence type="ECO:0000313" key="20">
    <source>
        <dbReference type="EMBL" id="AFC85738.1"/>
    </source>
</evidence>
<evidence type="ECO:0000256" key="14">
    <source>
        <dbReference type="ARBA" id="ARBA00025228"/>
    </source>
</evidence>
<keyword evidence="13 19" id="KW-0472">Membrane</keyword>
<evidence type="ECO:0000256" key="9">
    <source>
        <dbReference type="ARBA" id="ARBA00022679"/>
    </source>
</evidence>
<evidence type="ECO:0000256" key="12">
    <source>
        <dbReference type="ARBA" id="ARBA00022989"/>
    </source>
</evidence>
<keyword evidence="12 19" id="KW-1133">Transmembrane helix</keyword>
<comment type="function">
    <text evidence="14 19">Joins adenosylcobinamide-GDP and alpha-ribazole to generate adenosylcobalamin (Ado-cobalamin). Also synthesizes adenosylcobalamin 5'-phosphate from adenosylcobinamide-GDP and alpha-ribazole 5'-phosphate.</text>
</comment>
<dbReference type="NCBIfam" id="NF001278">
    <property type="entry name" value="PRK00235.1-5"/>
    <property type="match status" value="1"/>
</dbReference>
<dbReference type="NCBIfam" id="TIGR00317">
    <property type="entry name" value="cobS"/>
    <property type="match status" value="1"/>
</dbReference>
<comment type="cofactor">
    <cofactor evidence="1 19">
        <name>Mg(2+)</name>
        <dbReference type="ChEBI" id="CHEBI:18420"/>
    </cofactor>
</comment>
<keyword evidence="10 19" id="KW-0812">Transmembrane</keyword>
<name>H8L524_FRAAD</name>
<dbReference type="InterPro" id="IPR003805">
    <property type="entry name" value="CobS"/>
</dbReference>
<dbReference type="GO" id="GO:0008818">
    <property type="term" value="F:cobalamin 5'-phosphate synthase activity"/>
    <property type="evidence" value="ECO:0007669"/>
    <property type="project" value="UniProtKB-UniRule"/>
</dbReference>
<sequence length="243" mass="25079">MMRGLLYAIGFLTRIPVPVSVFEDTRARRLSVLAYPLVGLLLGVILAGLGLLLEDHDDLLASALILVVWVGLTGGLHLDGLADSADAWIGGLGERTRTLDIMKDPRCGPSAVVAVVLLLLTKLAALQAMPGPLRMPALLLAPLLGRTALTALLASTPYARAAGLASDLDGSGRAPWLVMAAALLASLLAGVDGLLASVAAATVFGVWRQAGMRRLGGYTGDTAGAMAEMVELAVLVVMALRLG</sequence>
<feature type="transmembrane region" description="Helical" evidence="19">
    <location>
        <begin position="176"/>
        <end position="207"/>
    </location>
</feature>
<dbReference type="OrthoDB" id="9794626at2"/>
<evidence type="ECO:0000256" key="10">
    <source>
        <dbReference type="ARBA" id="ARBA00022692"/>
    </source>
</evidence>
<dbReference type="PANTHER" id="PTHR34148">
    <property type="entry name" value="ADENOSYLCOBINAMIDE-GDP RIBAZOLETRANSFERASE"/>
    <property type="match status" value="1"/>
</dbReference>
<feature type="transmembrane region" description="Helical" evidence="19">
    <location>
        <begin position="108"/>
        <end position="125"/>
    </location>
</feature>
<dbReference type="GO" id="GO:0051073">
    <property type="term" value="F:adenosylcobinamide-GDP ribazoletransferase activity"/>
    <property type="evidence" value="ECO:0007669"/>
    <property type="project" value="UniProtKB-UniRule"/>
</dbReference>
<dbReference type="HOGENOM" id="CLU_057426_3_1_6"/>
<dbReference type="Proteomes" id="UP000005234">
    <property type="component" value="Chromosome"/>
</dbReference>
<evidence type="ECO:0000313" key="21">
    <source>
        <dbReference type="Proteomes" id="UP000005234"/>
    </source>
</evidence>
<evidence type="ECO:0000256" key="17">
    <source>
        <dbReference type="ARBA" id="ARBA00048623"/>
    </source>
</evidence>
<evidence type="ECO:0000256" key="8">
    <source>
        <dbReference type="ARBA" id="ARBA00022573"/>
    </source>
</evidence>
<evidence type="ECO:0000256" key="2">
    <source>
        <dbReference type="ARBA" id="ARBA00004651"/>
    </source>
</evidence>
<proteinExistence type="inferred from homology"/>
<keyword evidence="19" id="KW-0997">Cell inner membrane</keyword>
<evidence type="ECO:0000256" key="18">
    <source>
        <dbReference type="ARBA" id="ARBA00049504"/>
    </source>
</evidence>
<comment type="pathway">
    <text evidence="3 19">Cofactor biosynthesis; adenosylcobalamin biosynthesis; adenosylcobalamin from cob(II)yrinate a,c-diamide: step 7/7.</text>
</comment>
<evidence type="ECO:0000256" key="16">
    <source>
        <dbReference type="ARBA" id="ARBA00032853"/>
    </source>
</evidence>
<dbReference type="eggNOG" id="COG0368">
    <property type="taxonomic scope" value="Bacteria"/>
</dbReference>
<dbReference type="EC" id="2.7.8.26" evidence="5 19"/>
<dbReference type="RefSeq" id="WP_014402744.1">
    <property type="nucleotide sequence ID" value="NC_017033.1"/>
</dbReference>
<evidence type="ECO:0000256" key="15">
    <source>
        <dbReference type="ARBA" id="ARBA00032605"/>
    </source>
</evidence>
<dbReference type="HAMAP" id="MF_00719">
    <property type="entry name" value="CobS"/>
    <property type="match status" value="1"/>
</dbReference>
<evidence type="ECO:0000256" key="6">
    <source>
        <dbReference type="ARBA" id="ARBA00015850"/>
    </source>
</evidence>
<feature type="transmembrane region" description="Helical" evidence="19">
    <location>
        <begin position="32"/>
        <end position="52"/>
    </location>
</feature>
<dbReference type="UniPathway" id="UPA00148">
    <property type="reaction ID" value="UER00238"/>
</dbReference>
<evidence type="ECO:0000256" key="4">
    <source>
        <dbReference type="ARBA" id="ARBA00010561"/>
    </source>
</evidence>
<comment type="catalytic activity">
    <reaction evidence="17 19">
        <text>alpha-ribazole + adenosylcob(III)inamide-GDP = adenosylcob(III)alamin + GMP + H(+)</text>
        <dbReference type="Rhea" id="RHEA:16049"/>
        <dbReference type="ChEBI" id="CHEBI:10329"/>
        <dbReference type="ChEBI" id="CHEBI:15378"/>
        <dbReference type="ChEBI" id="CHEBI:18408"/>
        <dbReference type="ChEBI" id="CHEBI:58115"/>
        <dbReference type="ChEBI" id="CHEBI:60487"/>
        <dbReference type="EC" id="2.7.8.26"/>
    </reaction>
</comment>
<keyword evidence="9 19" id="KW-0808">Transferase</keyword>
<accession>H8L524</accession>
<evidence type="ECO:0000256" key="11">
    <source>
        <dbReference type="ARBA" id="ARBA00022842"/>
    </source>
</evidence>
<dbReference type="KEGG" id="fau:Fraau_1296"/>
<evidence type="ECO:0000256" key="1">
    <source>
        <dbReference type="ARBA" id="ARBA00001946"/>
    </source>
</evidence>
<evidence type="ECO:0000256" key="3">
    <source>
        <dbReference type="ARBA" id="ARBA00004663"/>
    </source>
</evidence>
<protein>
    <recommendedName>
        <fullName evidence="6 19">Adenosylcobinamide-GDP ribazoletransferase</fullName>
        <ecNumber evidence="5 19">2.7.8.26</ecNumber>
    </recommendedName>
    <alternativeName>
        <fullName evidence="16 19">Cobalamin synthase</fullName>
    </alternativeName>
    <alternativeName>
        <fullName evidence="15 19">Cobalamin-5'-phosphate synthase</fullName>
    </alternativeName>
</protein>
<keyword evidence="8 19" id="KW-0169">Cobalamin biosynthesis</keyword>
<dbReference type="Pfam" id="PF02654">
    <property type="entry name" value="CobS"/>
    <property type="match status" value="1"/>
</dbReference>
<keyword evidence="11 19" id="KW-0460">Magnesium</keyword>
<evidence type="ECO:0000256" key="19">
    <source>
        <dbReference type="HAMAP-Rule" id="MF_00719"/>
    </source>
</evidence>
<dbReference type="GO" id="GO:0009236">
    <property type="term" value="P:cobalamin biosynthetic process"/>
    <property type="evidence" value="ECO:0007669"/>
    <property type="project" value="UniProtKB-UniRule"/>
</dbReference>
<comment type="similarity">
    <text evidence="4 19">Belongs to the CobS family.</text>
</comment>
<reference evidence="20" key="1">
    <citation type="submission" date="2012-02" db="EMBL/GenBank/DDBJ databases">
        <title>The complete genome of Frateuria aurantia DSM 6220.</title>
        <authorList>
            <consortium name="US DOE Joint Genome Institute (JGI-PGF)"/>
            <person name="Lucas S."/>
            <person name="Copeland A."/>
            <person name="Lapidus A."/>
            <person name="Glavina del Rio T."/>
            <person name="Dalin E."/>
            <person name="Tice H."/>
            <person name="Bruce D."/>
            <person name="Goodwin L."/>
            <person name="Pitluck S."/>
            <person name="Peters L."/>
            <person name="Ovchinnikova G."/>
            <person name="Teshima H."/>
            <person name="Kyrpides N."/>
            <person name="Mavromatis K."/>
            <person name="Ivanova N."/>
            <person name="Brettin T."/>
            <person name="Detter J.C."/>
            <person name="Han C."/>
            <person name="Larimer F."/>
            <person name="Land M."/>
            <person name="Hauser L."/>
            <person name="Markowitz V."/>
            <person name="Cheng J.-F."/>
            <person name="Hugenholtz P."/>
            <person name="Woyke T."/>
            <person name="Wu D."/>
            <person name="Brambilla E."/>
            <person name="Klenk H.-P."/>
            <person name="Eisen J.A."/>
        </authorList>
    </citation>
    <scope>NUCLEOTIDE SEQUENCE</scope>
    <source>
        <strain evidence="20">DSM 6220</strain>
    </source>
</reference>
<dbReference type="GO" id="GO:0005886">
    <property type="term" value="C:plasma membrane"/>
    <property type="evidence" value="ECO:0007669"/>
    <property type="project" value="UniProtKB-SubCell"/>
</dbReference>
<evidence type="ECO:0000256" key="13">
    <source>
        <dbReference type="ARBA" id="ARBA00023136"/>
    </source>
</evidence>
<keyword evidence="7 19" id="KW-1003">Cell membrane</keyword>
<dbReference type="AlphaFoldDB" id="H8L524"/>
<evidence type="ECO:0000256" key="7">
    <source>
        <dbReference type="ARBA" id="ARBA00022475"/>
    </source>
</evidence>
<dbReference type="EMBL" id="CP003350">
    <property type="protein sequence ID" value="AFC85738.1"/>
    <property type="molecule type" value="Genomic_DNA"/>
</dbReference>